<evidence type="ECO:0000259" key="5">
    <source>
        <dbReference type="PROSITE" id="PS51891"/>
    </source>
</evidence>
<dbReference type="Pfam" id="PF04828">
    <property type="entry name" value="GFA"/>
    <property type="match status" value="1"/>
</dbReference>
<dbReference type="Proteomes" id="UP000256645">
    <property type="component" value="Unassembled WGS sequence"/>
</dbReference>
<dbReference type="PANTHER" id="PTHR33337:SF30">
    <property type="entry name" value="DUF636 DOMAIN PROTEIN (AFU_ORTHOLOGUE AFUA_1G03180)"/>
    <property type="match status" value="1"/>
</dbReference>
<gene>
    <name evidence="6" type="ORF">BP6252_07537</name>
</gene>
<dbReference type="InterPro" id="IPR006913">
    <property type="entry name" value="CENP-V/GFA"/>
</dbReference>
<dbReference type="InterPro" id="IPR011057">
    <property type="entry name" value="Mss4-like_sf"/>
</dbReference>
<protein>
    <recommendedName>
        <fullName evidence="5">CENP-V/GFA domain-containing protein</fullName>
    </recommendedName>
</protein>
<evidence type="ECO:0000313" key="6">
    <source>
        <dbReference type="EMBL" id="RDW70974.1"/>
    </source>
</evidence>
<organism evidence="6 7">
    <name type="scientific">Coleophoma cylindrospora</name>
    <dbReference type="NCBI Taxonomy" id="1849047"/>
    <lineage>
        <taxon>Eukaryota</taxon>
        <taxon>Fungi</taxon>
        <taxon>Dikarya</taxon>
        <taxon>Ascomycota</taxon>
        <taxon>Pezizomycotina</taxon>
        <taxon>Leotiomycetes</taxon>
        <taxon>Helotiales</taxon>
        <taxon>Dermateaceae</taxon>
        <taxon>Coleophoma</taxon>
    </lineage>
</organism>
<dbReference type="EMBL" id="PDLM01000008">
    <property type="protein sequence ID" value="RDW70974.1"/>
    <property type="molecule type" value="Genomic_DNA"/>
</dbReference>
<evidence type="ECO:0000313" key="7">
    <source>
        <dbReference type="Proteomes" id="UP000256645"/>
    </source>
</evidence>
<name>A0A3D8RAT4_9HELO</name>
<feature type="domain" description="CENP-V/GFA" evidence="5">
    <location>
        <begin position="3"/>
        <end position="127"/>
    </location>
</feature>
<dbReference type="PANTHER" id="PTHR33337">
    <property type="entry name" value="GFA DOMAIN-CONTAINING PROTEIN"/>
    <property type="match status" value="1"/>
</dbReference>
<dbReference type="GO" id="GO:0016846">
    <property type="term" value="F:carbon-sulfur lyase activity"/>
    <property type="evidence" value="ECO:0007669"/>
    <property type="project" value="InterPro"/>
</dbReference>
<dbReference type="OrthoDB" id="1601230at2759"/>
<comment type="similarity">
    <text evidence="1">Belongs to the Gfa family.</text>
</comment>
<evidence type="ECO:0000256" key="4">
    <source>
        <dbReference type="ARBA" id="ARBA00023239"/>
    </source>
</evidence>
<dbReference type="AlphaFoldDB" id="A0A3D8RAT4"/>
<dbReference type="Gene3D" id="3.90.1590.10">
    <property type="entry name" value="glutathione-dependent formaldehyde- activating enzyme (gfa)"/>
    <property type="match status" value="1"/>
</dbReference>
<evidence type="ECO:0000256" key="3">
    <source>
        <dbReference type="ARBA" id="ARBA00022833"/>
    </source>
</evidence>
<dbReference type="PROSITE" id="PS51891">
    <property type="entry name" value="CENP_V_GFA"/>
    <property type="match status" value="1"/>
</dbReference>
<proteinExistence type="inferred from homology"/>
<reference evidence="6 7" key="1">
    <citation type="journal article" date="2018" name="IMA Fungus">
        <title>IMA Genome-F 9: Draft genome sequence of Annulohypoxylon stygium, Aspergillus mulundensis, Berkeleyomyces basicola (syn. Thielaviopsis basicola), Ceratocystis smalleyi, two Cercospora beticola strains, Coleophoma cylindrospora, Fusarium fracticaudum, Phialophora cf. hyalina, and Morchella septimelata.</title>
        <authorList>
            <person name="Wingfield B.D."/>
            <person name="Bills G.F."/>
            <person name="Dong Y."/>
            <person name="Huang W."/>
            <person name="Nel W.J."/>
            <person name="Swalarsk-Parry B.S."/>
            <person name="Vaghefi N."/>
            <person name="Wilken P.M."/>
            <person name="An Z."/>
            <person name="de Beer Z.W."/>
            <person name="De Vos L."/>
            <person name="Chen L."/>
            <person name="Duong T.A."/>
            <person name="Gao Y."/>
            <person name="Hammerbacher A."/>
            <person name="Kikkert J.R."/>
            <person name="Li Y."/>
            <person name="Li H."/>
            <person name="Li K."/>
            <person name="Li Q."/>
            <person name="Liu X."/>
            <person name="Ma X."/>
            <person name="Naidoo K."/>
            <person name="Pethybridge S.J."/>
            <person name="Sun J."/>
            <person name="Steenkamp E.T."/>
            <person name="van der Nest M.A."/>
            <person name="van Wyk S."/>
            <person name="Wingfield M.J."/>
            <person name="Xiong C."/>
            <person name="Yue Q."/>
            <person name="Zhang X."/>
        </authorList>
    </citation>
    <scope>NUCLEOTIDE SEQUENCE [LARGE SCALE GENOMIC DNA]</scope>
    <source>
        <strain evidence="6 7">BP6252</strain>
    </source>
</reference>
<evidence type="ECO:0000256" key="1">
    <source>
        <dbReference type="ARBA" id="ARBA00005495"/>
    </source>
</evidence>
<keyword evidence="4" id="KW-0456">Lyase</keyword>
<sequence>MANSGSCLCGNLTYTYEAEPALKALCHCSECRKLSGGAFTYTYLLPASKFDLKSSSVPPKSHAKKHETGMMLTRYFCPECSTVIYKESDAPDFKGMVILFAGTLDVKEDQVPKPDVEFFVSQKIPWVHGVGAGVKELQQFT</sequence>
<comment type="caution">
    <text evidence="6">The sequence shown here is derived from an EMBL/GenBank/DDBJ whole genome shotgun (WGS) entry which is preliminary data.</text>
</comment>
<dbReference type="STRING" id="1849047.A0A3D8RAT4"/>
<keyword evidence="2" id="KW-0479">Metal-binding</keyword>
<keyword evidence="3" id="KW-0862">Zinc</keyword>
<accession>A0A3D8RAT4</accession>
<evidence type="ECO:0000256" key="2">
    <source>
        <dbReference type="ARBA" id="ARBA00022723"/>
    </source>
</evidence>
<keyword evidence="7" id="KW-1185">Reference proteome</keyword>
<dbReference type="SUPFAM" id="SSF51316">
    <property type="entry name" value="Mss4-like"/>
    <property type="match status" value="1"/>
</dbReference>
<dbReference type="GO" id="GO:0046872">
    <property type="term" value="F:metal ion binding"/>
    <property type="evidence" value="ECO:0007669"/>
    <property type="project" value="UniProtKB-KW"/>
</dbReference>